<feature type="non-terminal residue" evidence="1">
    <location>
        <position position="1"/>
    </location>
</feature>
<evidence type="ECO:0000313" key="1">
    <source>
        <dbReference type="EMBL" id="GAH65722.1"/>
    </source>
</evidence>
<gene>
    <name evidence="1" type="ORF">S03H2_54320</name>
</gene>
<organism evidence="1">
    <name type="scientific">marine sediment metagenome</name>
    <dbReference type="NCBI Taxonomy" id="412755"/>
    <lineage>
        <taxon>unclassified sequences</taxon>
        <taxon>metagenomes</taxon>
        <taxon>ecological metagenomes</taxon>
    </lineage>
</organism>
<accession>X1H8J5</accession>
<protein>
    <submittedName>
        <fullName evidence="1">Uncharacterized protein</fullName>
    </submittedName>
</protein>
<reference evidence="1" key="1">
    <citation type="journal article" date="2014" name="Front. Microbiol.">
        <title>High frequency of phylogenetically diverse reductive dehalogenase-homologous genes in deep subseafloor sedimentary metagenomes.</title>
        <authorList>
            <person name="Kawai M."/>
            <person name="Futagami T."/>
            <person name="Toyoda A."/>
            <person name="Takaki Y."/>
            <person name="Nishi S."/>
            <person name="Hori S."/>
            <person name="Arai W."/>
            <person name="Tsubouchi T."/>
            <person name="Morono Y."/>
            <person name="Uchiyama I."/>
            <person name="Ito T."/>
            <person name="Fujiyama A."/>
            <person name="Inagaki F."/>
            <person name="Takami H."/>
        </authorList>
    </citation>
    <scope>NUCLEOTIDE SEQUENCE</scope>
    <source>
        <strain evidence="1">Expedition CK06-06</strain>
    </source>
</reference>
<dbReference type="AlphaFoldDB" id="X1H8J5"/>
<sequence>FIKIDKIFPEQSSMTISPNNNKEFKEIDIFFLFI</sequence>
<comment type="caution">
    <text evidence="1">The sequence shown here is derived from an EMBL/GenBank/DDBJ whole genome shotgun (WGS) entry which is preliminary data.</text>
</comment>
<name>X1H8J5_9ZZZZ</name>
<dbReference type="EMBL" id="BARU01034623">
    <property type="protein sequence ID" value="GAH65722.1"/>
    <property type="molecule type" value="Genomic_DNA"/>
</dbReference>
<proteinExistence type="predicted"/>